<dbReference type="EC" id="6.3.4.15" evidence="5"/>
<dbReference type="SUPFAM" id="SSF50037">
    <property type="entry name" value="C-terminal domain of transcriptional repressors"/>
    <property type="match status" value="1"/>
</dbReference>
<evidence type="ECO:0000313" key="8">
    <source>
        <dbReference type="EMBL" id="RVT40911.1"/>
    </source>
</evidence>
<organism evidence="8 9">
    <name type="scientific">Sphingobium algorifonticola</name>
    <dbReference type="NCBI Taxonomy" id="2008318"/>
    <lineage>
        <taxon>Bacteria</taxon>
        <taxon>Pseudomonadati</taxon>
        <taxon>Pseudomonadota</taxon>
        <taxon>Alphaproteobacteria</taxon>
        <taxon>Sphingomonadales</taxon>
        <taxon>Sphingomonadaceae</taxon>
        <taxon>Sphingobium</taxon>
    </lineage>
</organism>
<feature type="domain" description="BPL/LPL catalytic" evidence="7">
    <location>
        <begin position="1"/>
        <end position="169"/>
    </location>
</feature>
<keyword evidence="9" id="KW-1185">Reference proteome</keyword>
<name>A0A437J6W7_9SPHN</name>
<dbReference type="InterPro" id="IPR045864">
    <property type="entry name" value="aa-tRNA-synth_II/BPL/LPL"/>
</dbReference>
<dbReference type="GO" id="GO:0004077">
    <property type="term" value="F:biotin--[biotin carboxyl-carrier protein] ligase activity"/>
    <property type="evidence" value="ECO:0007669"/>
    <property type="project" value="UniProtKB-EC"/>
</dbReference>
<dbReference type="Pfam" id="PF03099">
    <property type="entry name" value="BPL_LplA_LipB"/>
    <property type="match status" value="1"/>
</dbReference>
<dbReference type="InterPro" id="IPR004143">
    <property type="entry name" value="BPL_LPL_catalytic"/>
</dbReference>
<evidence type="ECO:0000256" key="6">
    <source>
        <dbReference type="ARBA" id="ARBA00047846"/>
    </source>
</evidence>
<accession>A0A437J6W7</accession>
<keyword evidence="4" id="KW-0092">Biotin</keyword>
<gene>
    <name evidence="8" type="ORF">ENE74_10635</name>
</gene>
<dbReference type="InterPro" id="IPR003142">
    <property type="entry name" value="BPL_C"/>
</dbReference>
<comment type="caution">
    <text evidence="8">The sequence shown here is derived from an EMBL/GenBank/DDBJ whole genome shotgun (WGS) entry which is preliminary data.</text>
</comment>
<dbReference type="GO" id="GO:0005737">
    <property type="term" value="C:cytoplasm"/>
    <property type="evidence" value="ECO:0007669"/>
    <property type="project" value="TreeGrafter"/>
</dbReference>
<reference evidence="8 9" key="1">
    <citation type="submission" date="2019-01" db="EMBL/GenBank/DDBJ databases">
        <authorList>
            <person name="Chen W.-M."/>
        </authorList>
    </citation>
    <scope>NUCLEOTIDE SEQUENCE [LARGE SCALE GENOMIC DNA]</scope>
    <source>
        <strain evidence="8 9">TLA-22</strain>
    </source>
</reference>
<dbReference type="CDD" id="cd16442">
    <property type="entry name" value="BPL"/>
    <property type="match status" value="1"/>
</dbReference>
<evidence type="ECO:0000256" key="1">
    <source>
        <dbReference type="ARBA" id="ARBA00022598"/>
    </source>
</evidence>
<dbReference type="PANTHER" id="PTHR12835">
    <property type="entry name" value="BIOTIN PROTEIN LIGASE"/>
    <property type="match status" value="1"/>
</dbReference>
<proteinExistence type="predicted"/>
<dbReference type="PANTHER" id="PTHR12835:SF5">
    <property type="entry name" value="BIOTIN--PROTEIN LIGASE"/>
    <property type="match status" value="1"/>
</dbReference>
<evidence type="ECO:0000256" key="2">
    <source>
        <dbReference type="ARBA" id="ARBA00022741"/>
    </source>
</evidence>
<evidence type="ECO:0000259" key="7">
    <source>
        <dbReference type="PROSITE" id="PS51733"/>
    </source>
</evidence>
<dbReference type="GO" id="GO:0005524">
    <property type="term" value="F:ATP binding"/>
    <property type="evidence" value="ECO:0007669"/>
    <property type="project" value="UniProtKB-KW"/>
</dbReference>
<dbReference type="Proteomes" id="UP000282977">
    <property type="component" value="Unassembled WGS sequence"/>
</dbReference>
<keyword evidence="3" id="KW-0067">ATP-binding</keyword>
<dbReference type="Pfam" id="PF02237">
    <property type="entry name" value="BPL_C"/>
    <property type="match status" value="1"/>
</dbReference>
<sequence length="234" mass="24838">MDIRTVSETRSTNADMLAWAEGGAAEGLWLRADMQSGGRGRLARNWESPPGNLYCSTLVRLAPGDPPAPTLALVAAVATWEVIEALVPGRARIKWPNDIMVGAAKLAGMLLERTGDAIVIGIGVNVRAHPSLPDRPTTSLWALGAVESDVATLVARLASGFADRLHDWRQYGLEAIRHRWLAAAHPAGTSLRASLPDGTTIDGRFATLDAEGALIVDLADGGKRTIHAGDIFLL</sequence>
<dbReference type="NCBIfam" id="TIGR00121">
    <property type="entry name" value="birA_ligase"/>
    <property type="match status" value="1"/>
</dbReference>
<evidence type="ECO:0000256" key="3">
    <source>
        <dbReference type="ARBA" id="ARBA00022840"/>
    </source>
</evidence>
<dbReference type="InterPro" id="IPR008988">
    <property type="entry name" value="Transcriptional_repressor_C"/>
</dbReference>
<dbReference type="Gene3D" id="3.30.930.10">
    <property type="entry name" value="Bira Bifunctional Protein, Domain 2"/>
    <property type="match status" value="1"/>
</dbReference>
<dbReference type="SUPFAM" id="SSF55681">
    <property type="entry name" value="Class II aaRS and biotin synthetases"/>
    <property type="match status" value="1"/>
</dbReference>
<dbReference type="RefSeq" id="WP_127690910.1">
    <property type="nucleotide sequence ID" value="NZ_RZUL01000003.1"/>
</dbReference>
<keyword evidence="1 8" id="KW-0436">Ligase</keyword>
<keyword evidence="2" id="KW-0547">Nucleotide-binding</keyword>
<dbReference type="OrthoDB" id="9807064at2"/>
<dbReference type="AlphaFoldDB" id="A0A437J6W7"/>
<comment type="catalytic activity">
    <reaction evidence="6">
        <text>biotin + L-lysyl-[protein] + ATP = N(6)-biotinyl-L-lysyl-[protein] + AMP + diphosphate + H(+)</text>
        <dbReference type="Rhea" id="RHEA:11756"/>
        <dbReference type="Rhea" id="RHEA-COMP:9752"/>
        <dbReference type="Rhea" id="RHEA-COMP:10505"/>
        <dbReference type="ChEBI" id="CHEBI:15378"/>
        <dbReference type="ChEBI" id="CHEBI:29969"/>
        <dbReference type="ChEBI" id="CHEBI:30616"/>
        <dbReference type="ChEBI" id="CHEBI:33019"/>
        <dbReference type="ChEBI" id="CHEBI:57586"/>
        <dbReference type="ChEBI" id="CHEBI:83144"/>
        <dbReference type="ChEBI" id="CHEBI:456215"/>
        <dbReference type="EC" id="6.3.4.15"/>
    </reaction>
</comment>
<evidence type="ECO:0000256" key="5">
    <source>
        <dbReference type="ARBA" id="ARBA00024227"/>
    </source>
</evidence>
<dbReference type="PROSITE" id="PS51733">
    <property type="entry name" value="BPL_LPL_CATALYTIC"/>
    <property type="match status" value="1"/>
</dbReference>
<protein>
    <recommendedName>
        <fullName evidence="5">biotin--[biotin carboxyl-carrier protein] ligase</fullName>
        <ecNumber evidence="5">6.3.4.15</ecNumber>
    </recommendedName>
</protein>
<dbReference type="InterPro" id="IPR004408">
    <property type="entry name" value="Biotin_CoA_COase_ligase"/>
</dbReference>
<dbReference type="Gene3D" id="2.30.30.100">
    <property type="match status" value="1"/>
</dbReference>
<evidence type="ECO:0000313" key="9">
    <source>
        <dbReference type="Proteomes" id="UP000282977"/>
    </source>
</evidence>
<dbReference type="EMBL" id="RZUL01000003">
    <property type="protein sequence ID" value="RVT40911.1"/>
    <property type="molecule type" value="Genomic_DNA"/>
</dbReference>
<evidence type="ECO:0000256" key="4">
    <source>
        <dbReference type="ARBA" id="ARBA00023267"/>
    </source>
</evidence>